<feature type="domain" description="Chitin-binding type-2" evidence="8">
    <location>
        <begin position="139"/>
        <end position="201"/>
    </location>
</feature>
<proteinExistence type="predicted"/>
<sequence length="287" mass="31629">MRPLTGLLLVVSVVMAQSLFHRRRNTDEILDCSRLVDGNYPNPSERCSHVFVTCDNGQVLTRNCPGTTFYDELIDDCAEKEFVRACGGQLPRVEENKQTPVQEAAHRPVQEAPQPPPAVVTDRPLRKEIVEGSTVEHILFNCAGLRPGNHPNPAAKDGCSPIFFSCGAARRPHLMMCPGRTYYDDEINACNYFSDVPKCSGVPRTTTTVGEPGSTTTVAPDPYDCKRLPDGNYAPPKEETTCPGYFYQCANRRGFRVNCPLNTLRYDINQDACVAASEVPGCANEPN</sequence>
<dbReference type="GO" id="GO:0005576">
    <property type="term" value="C:extracellular region"/>
    <property type="evidence" value="ECO:0007669"/>
    <property type="project" value="InterPro"/>
</dbReference>
<dbReference type="PANTHER" id="PTHR23301:SF0">
    <property type="entry name" value="CHITIN-BINDING TYPE-2 DOMAIN-CONTAINING PROTEIN-RELATED"/>
    <property type="match status" value="1"/>
</dbReference>
<reference evidence="10" key="1">
    <citation type="submission" date="2022-11" db="UniProtKB">
        <authorList>
            <consortium name="WormBaseParasite"/>
        </authorList>
    </citation>
    <scope>IDENTIFICATION</scope>
</reference>
<dbReference type="AlphaFoldDB" id="A0A914WMW4"/>
<evidence type="ECO:0000256" key="4">
    <source>
        <dbReference type="ARBA" id="ARBA00023157"/>
    </source>
</evidence>
<dbReference type="InterPro" id="IPR051940">
    <property type="entry name" value="Chitin_bind-dev_reg"/>
</dbReference>
<dbReference type="SMART" id="SM00494">
    <property type="entry name" value="ChtBD2"/>
    <property type="match status" value="3"/>
</dbReference>
<keyword evidence="2 7" id="KW-0732">Signal</keyword>
<evidence type="ECO:0000256" key="1">
    <source>
        <dbReference type="ARBA" id="ARBA00022669"/>
    </source>
</evidence>
<dbReference type="SUPFAM" id="SSF57625">
    <property type="entry name" value="Invertebrate chitin-binding proteins"/>
    <property type="match status" value="3"/>
</dbReference>
<dbReference type="Pfam" id="PF01607">
    <property type="entry name" value="CBM_14"/>
    <property type="match status" value="3"/>
</dbReference>
<dbReference type="Gene3D" id="2.170.140.10">
    <property type="entry name" value="Chitin binding domain"/>
    <property type="match status" value="2"/>
</dbReference>
<feature type="domain" description="Chitin-binding type-2" evidence="8">
    <location>
        <begin position="222"/>
        <end position="284"/>
    </location>
</feature>
<evidence type="ECO:0000256" key="2">
    <source>
        <dbReference type="ARBA" id="ARBA00022729"/>
    </source>
</evidence>
<feature type="domain" description="Chitin-binding type-2" evidence="8">
    <location>
        <begin position="29"/>
        <end position="88"/>
    </location>
</feature>
<accession>A0A914WMW4</accession>
<dbReference type="PROSITE" id="PS50940">
    <property type="entry name" value="CHIT_BIND_II"/>
    <property type="match status" value="3"/>
</dbReference>
<dbReference type="Proteomes" id="UP000887566">
    <property type="component" value="Unplaced"/>
</dbReference>
<name>A0A914WMW4_9BILA</name>
<feature type="signal peptide" evidence="7">
    <location>
        <begin position="1"/>
        <end position="16"/>
    </location>
</feature>
<organism evidence="9 10">
    <name type="scientific">Plectus sambesii</name>
    <dbReference type="NCBI Taxonomy" id="2011161"/>
    <lineage>
        <taxon>Eukaryota</taxon>
        <taxon>Metazoa</taxon>
        <taxon>Ecdysozoa</taxon>
        <taxon>Nematoda</taxon>
        <taxon>Chromadorea</taxon>
        <taxon>Plectida</taxon>
        <taxon>Plectina</taxon>
        <taxon>Plectoidea</taxon>
        <taxon>Plectidae</taxon>
        <taxon>Plectus</taxon>
    </lineage>
</organism>
<evidence type="ECO:0000259" key="8">
    <source>
        <dbReference type="PROSITE" id="PS50940"/>
    </source>
</evidence>
<dbReference type="GO" id="GO:0008061">
    <property type="term" value="F:chitin binding"/>
    <property type="evidence" value="ECO:0007669"/>
    <property type="project" value="UniProtKB-KW"/>
</dbReference>
<protein>
    <submittedName>
        <fullName evidence="10">Chitin-binding type-2 domain-containing protein</fullName>
    </submittedName>
</protein>
<keyword evidence="4" id="KW-1015">Disulfide bond</keyword>
<evidence type="ECO:0000256" key="5">
    <source>
        <dbReference type="ARBA" id="ARBA00023180"/>
    </source>
</evidence>
<feature type="chain" id="PRO_5037942794" evidence="7">
    <location>
        <begin position="17"/>
        <end position="287"/>
    </location>
</feature>
<keyword evidence="9" id="KW-1185">Reference proteome</keyword>
<evidence type="ECO:0000313" key="9">
    <source>
        <dbReference type="Proteomes" id="UP000887566"/>
    </source>
</evidence>
<feature type="region of interest" description="Disordered" evidence="6">
    <location>
        <begin position="95"/>
        <end position="120"/>
    </location>
</feature>
<dbReference type="InterPro" id="IPR036508">
    <property type="entry name" value="Chitin-bd_dom_sf"/>
</dbReference>
<dbReference type="InterPro" id="IPR002557">
    <property type="entry name" value="Chitin-bd_dom"/>
</dbReference>
<keyword evidence="3" id="KW-0677">Repeat</keyword>
<evidence type="ECO:0000256" key="6">
    <source>
        <dbReference type="SAM" id="MobiDB-lite"/>
    </source>
</evidence>
<dbReference type="PANTHER" id="PTHR23301">
    <property type="entry name" value="CHITIN BINDING PERITROPHIN-A"/>
    <property type="match status" value="1"/>
</dbReference>
<evidence type="ECO:0000256" key="3">
    <source>
        <dbReference type="ARBA" id="ARBA00022737"/>
    </source>
</evidence>
<keyword evidence="1" id="KW-0147">Chitin-binding</keyword>
<keyword evidence="5" id="KW-0325">Glycoprotein</keyword>
<evidence type="ECO:0000313" key="10">
    <source>
        <dbReference type="WBParaSite" id="PSAMB.scaffold432size51461.g5698.t1"/>
    </source>
</evidence>
<evidence type="ECO:0000256" key="7">
    <source>
        <dbReference type="SAM" id="SignalP"/>
    </source>
</evidence>
<dbReference type="WBParaSite" id="PSAMB.scaffold432size51461.g5698.t1">
    <property type="protein sequence ID" value="PSAMB.scaffold432size51461.g5698.t1"/>
    <property type="gene ID" value="PSAMB.scaffold432size51461.g5698"/>
</dbReference>